<accession>A0A0F9JTA0</accession>
<dbReference type="EMBL" id="LAZR01009387">
    <property type="protein sequence ID" value="KKM72908.1"/>
    <property type="molecule type" value="Genomic_DNA"/>
</dbReference>
<reference evidence="1" key="1">
    <citation type="journal article" date="2015" name="Nature">
        <title>Complex archaea that bridge the gap between prokaryotes and eukaryotes.</title>
        <authorList>
            <person name="Spang A."/>
            <person name="Saw J.H."/>
            <person name="Jorgensen S.L."/>
            <person name="Zaremba-Niedzwiedzka K."/>
            <person name="Martijn J."/>
            <person name="Lind A.E."/>
            <person name="van Eijk R."/>
            <person name="Schleper C."/>
            <person name="Guy L."/>
            <person name="Ettema T.J."/>
        </authorList>
    </citation>
    <scope>NUCLEOTIDE SEQUENCE</scope>
</reference>
<dbReference type="AlphaFoldDB" id="A0A0F9JTA0"/>
<proteinExistence type="predicted"/>
<evidence type="ECO:0000313" key="1">
    <source>
        <dbReference type="EMBL" id="KKM72908.1"/>
    </source>
</evidence>
<evidence type="ECO:0008006" key="2">
    <source>
        <dbReference type="Google" id="ProtNLM"/>
    </source>
</evidence>
<protein>
    <recommendedName>
        <fullName evidence="2">GAF domain-containing protein</fullName>
    </recommendedName>
</protein>
<gene>
    <name evidence="1" type="ORF">LCGC14_1415810</name>
</gene>
<organism evidence="1">
    <name type="scientific">marine sediment metagenome</name>
    <dbReference type="NCBI Taxonomy" id="412755"/>
    <lineage>
        <taxon>unclassified sequences</taxon>
        <taxon>metagenomes</taxon>
        <taxon>ecological metagenomes</taxon>
    </lineage>
</organism>
<comment type="caution">
    <text evidence="1">The sequence shown here is derived from an EMBL/GenBank/DDBJ whole genome shotgun (WGS) entry which is preliminary data.</text>
</comment>
<sequence>MATRSGIFMIADSLEVEDTIRGTTPIGLIEKLDRVSNLNVVLSFWGTTVNPSNNFYLIDELRNFEETLDENDNVLTVTSKIKTFFEDLAVLDHDDEIGFHICGYIDETAHIHHVHNITSCRNNEFKNEDSKQEFSGRPRFLEYPILFNGDNKIPNLIINLIGRFNDRIRYEEFNNEQAKSFLIFLMDTAIKLQRYSSTSLTLGNLIDYPLRFCEITNENIRLEIIRNS</sequence>
<name>A0A0F9JTA0_9ZZZZ</name>